<evidence type="ECO:0000313" key="3">
    <source>
        <dbReference type="EMBL" id="QKS57084.1"/>
    </source>
</evidence>
<accession>A0A2V4W3X7</accession>
<gene>
    <name evidence="2" type="ORF">DFQ00_11641</name>
    <name evidence="3" type="ORF">HUB98_12670</name>
</gene>
<dbReference type="Proteomes" id="UP000509327">
    <property type="component" value="Chromosome"/>
</dbReference>
<dbReference type="RefSeq" id="WP_146236202.1">
    <property type="nucleotide sequence ID" value="NZ_CP054614.1"/>
</dbReference>
<reference evidence="3 5" key="2">
    <citation type="submission" date="2020-06" db="EMBL/GenBank/DDBJ databases">
        <title>Complete genome of Paenibacillus barcinonensis KACC11450.</title>
        <authorList>
            <person name="Kim M."/>
            <person name="Park Y.-J."/>
            <person name="Shin J.-H."/>
        </authorList>
    </citation>
    <scope>NUCLEOTIDE SEQUENCE [LARGE SCALE GENOMIC DNA]</scope>
    <source>
        <strain evidence="3 5">KACC11450</strain>
    </source>
</reference>
<protein>
    <submittedName>
        <fullName evidence="2">Uncharacterized protein</fullName>
    </submittedName>
</protein>
<sequence>MMKLLLVTVFSVISPFSVQSAAPPAAHELPWTVMEGQMPEIISANDRSETYGQFETLNGVSLEDQKAELLARMGEPSAIQEDPYLGCDEFNFDDVQVGICEDTGTIQYVHVKGSHDHWSLNGTVIPMQMDAIHQALGQPHYIAEDGEVYLRGQYAIKVYMKPGSGEVEGIDLFDDTAS</sequence>
<keyword evidence="1" id="KW-0732">Signal</keyword>
<dbReference type="Proteomes" id="UP000247790">
    <property type="component" value="Unassembled WGS sequence"/>
</dbReference>
<reference evidence="2 4" key="1">
    <citation type="submission" date="2018-06" db="EMBL/GenBank/DDBJ databases">
        <title>Genomic Encyclopedia of Type Strains, Phase III (KMG-III): the genomes of soil and plant-associated and newly described type strains.</title>
        <authorList>
            <person name="Whitman W."/>
        </authorList>
    </citation>
    <scope>NUCLEOTIDE SEQUENCE [LARGE SCALE GENOMIC DNA]</scope>
    <source>
        <strain evidence="2 4">CECT 7022</strain>
    </source>
</reference>
<name>A0A2V4W3X7_PAEBA</name>
<dbReference type="OrthoDB" id="2654428at2"/>
<evidence type="ECO:0000256" key="1">
    <source>
        <dbReference type="SAM" id="SignalP"/>
    </source>
</evidence>
<feature type="signal peptide" evidence="1">
    <location>
        <begin position="1"/>
        <end position="21"/>
    </location>
</feature>
<feature type="chain" id="PRO_5016106829" evidence="1">
    <location>
        <begin position="22"/>
        <end position="178"/>
    </location>
</feature>
<evidence type="ECO:0000313" key="2">
    <source>
        <dbReference type="EMBL" id="PYE45805.1"/>
    </source>
</evidence>
<dbReference type="AlphaFoldDB" id="A0A2V4W3X7"/>
<keyword evidence="5" id="KW-1185">Reference proteome</keyword>
<organism evidence="2 4">
    <name type="scientific">Paenibacillus barcinonensis</name>
    <dbReference type="NCBI Taxonomy" id="198119"/>
    <lineage>
        <taxon>Bacteria</taxon>
        <taxon>Bacillati</taxon>
        <taxon>Bacillota</taxon>
        <taxon>Bacilli</taxon>
        <taxon>Bacillales</taxon>
        <taxon>Paenibacillaceae</taxon>
        <taxon>Paenibacillus</taxon>
    </lineage>
</organism>
<dbReference type="EMBL" id="QJSW01000016">
    <property type="protein sequence ID" value="PYE45805.1"/>
    <property type="molecule type" value="Genomic_DNA"/>
</dbReference>
<evidence type="ECO:0000313" key="4">
    <source>
        <dbReference type="Proteomes" id="UP000247790"/>
    </source>
</evidence>
<dbReference type="EMBL" id="CP054614">
    <property type="protein sequence ID" value="QKS57084.1"/>
    <property type="molecule type" value="Genomic_DNA"/>
</dbReference>
<proteinExistence type="predicted"/>
<evidence type="ECO:0000313" key="5">
    <source>
        <dbReference type="Proteomes" id="UP000509327"/>
    </source>
</evidence>